<dbReference type="EMBL" id="FNCE01000019">
    <property type="protein sequence ID" value="SDG53175.1"/>
    <property type="molecule type" value="Genomic_DNA"/>
</dbReference>
<evidence type="ECO:0000256" key="1">
    <source>
        <dbReference type="SAM" id="MobiDB-lite"/>
    </source>
</evidence>
<feature type="compositionally biased region" description="Low complexity" evidence="1">
    <location>
        <begin position="225"/>
        <end position="244"/>
    </location>
</feature>
<reference evidence="2 3" key="1">
    <citation type="submission" date="2016-10" db="EMBL/GenBank/DDBJ databases">
        <authorList>
            <person name="de Groot N.N."/>
        </authorList>
    </citation>
    <scope>NUCLEOTIDE SEQUENCE [LARGE SCALE GENOMIC DNA]</scope>
    <source>
        <strain evidence="2 3">DSM 25584</strain>
    </source>
</reference>
<protein>
    <recommendedName>
        <fullName evidence="4">Concanavalin A-like lectin/glucanases superfamily protein</fullName>
    </recommendedName>
</protein>
<accession>A0A1G7UZX3</accession>
<dbReference type="AlphaFoldDB" id="A0A1G7UZX3"/>
<dbReference type="RefSeq" id="WP_090022381.1">
    <property type="nucleotide sequence ID" value="NZ_FNCE01000019.1"/>
</dbReference>
<gene>
    <name evidence="2" type="ORF">SAMN05216241_1199</name>
</gene>
<dbReference type="Proteomes" id="UP000199415">
    <property type="component" value="Unassembled WGS sequence"/>
</dbReference>
<dbReference type="STRING" id="1082479.SAMN05216241_1199"/>
<evidence type="ECO:0008006" key="4">
    <source>
        <dbReference type="Google" id="ProtNLM"/>
    </source>
</evidence>
<proteinExistence type="predicted"/>
<name>A0A1G7UZX3_9PROT</name>
<evidence type="ECO:0000313" key="3">
    <source>
        <dbReference type="Proteomes" id="UP000199415"/>
    </source>
</evidence>
<feature type="region of interest" description="Disordered" evidence="1">
    <location>
        <begin position="169"/>
        <end position="208"/>
    </location>
</feature>
<evidence type="ECO:0000313" key="2">
    <source>
        <dbReference type="EMBL" id="SDG53175.1"/>
    </source>
</evidence>
<dbReference type="InterPro" id="IPR013320">
    <property type="entry name" value="ConA-like_dom_sf"/>
</dbReference>
<dbReference type="OrthoDB" id="5461292at2"/>
<organism evidence="2 3">
    <name type="scientific">Limimonas halophila</name>
    <dbReference type="NCBI Taxonomy" id="1082479"/>
    <lineage>
        <taxon>Bacteria</taxon>
        <taxon>Pseudomonadati</taxon>
        <taxon>Pseudomonadota</taxon>
        <taxon>Alphaproteobacteria</taxon>
        <taxon>Rhodospirillales</taxon>
        <taxon>Rhodovibrionaceae</taxon>
        <taxon>Limimonas</taxon>
    </lineage>
</organism>
<feature type="compositionally biased region" description="Low complexity" evidence="1">
    <location>
        <begin position="175"/>
        <end position="208"/>
    </location>
</feature>
<keyword evidence="3" id="KW-1185">Reference proteome</keyword>
<sequence>MLTVEDTRPFVQYVADGSQTDFTFPFAITDAADLVVTFDDGAPPTSHTVSGVGQSDGGTVTFDSAPAADTRITIHRAVTIARTTDFVAGGAFRASAINAELDRLTMMLQDLGVRADTAVRRAPFDVDGPDLVLPDTAARASSVLAFDANGAVTALPDLKQRAETAIAKADEAEQSATDAANSADAAATSASNAQSSADSASTSASNADTDAANAADSASAADTSATNAAQSATDAADSASTAHAWAEEAEDVEVASGEFSAHHWAKKAAAELPSERTRADLAIQRTRWGLAVPSVAAVPAFALDFPNELGLDHLSVTRASEGTYRAPDGAIRTAGADTLRLDHDPATGAPLGALVEPERTNLLHDSFNPADQTRTLAAGTYTVSLVGSGSVDLSGGATGTVSEGAPLTFTLDAQADVTFAVSGAVTAFQCEAGTLPTSLIATPSGGTATRAADDVHVTNLGWLNGDGGSVVVQAHLPRVSTSDAQRLLTLENDEPDRHNLFWNGANTRALLFAKAGGTSQSIVSGLIDGWADGETHTLGFTFGTGDRRLFADGSKEAADTIAAPATPTLMRLGSFHAGGYWTGQITRIAVYNRVLSDAQMTALTG</sequence>
<dbReference type="SUPFAM" id="SSF49899">
    <property type="entry name" value="Concanavalin A-like lectins/glucanases"/>
    <property type="match status" value="1"/>
</dbReference>
<dbReference type="Gene3D" id="2.60.120.200">
    <property type="match status" value="1"/>
</dbReference>
<feature type="region of interest" description="Disordered" evidence="1">
    <location>
        <begin position="225"/>
        <end position="258"/>
    </location>
</feature>